<evidence type="ECO:0000313" key="1">
    <source>
        <dbReference type="EMBL" id="UPQ79971.1"/>
    </source>
</evidence>
<dbReference type="InterPro" id="IPR035093">
    <property type="entry name" value="RelE/ParE_toxin_dom_sf"/>
</dbReference>
<dbReference type="Gene3D" id="3.30.2310.20">
    <property type="entry name" value="RelE-like"/>
    <property type="match status" value="1"/>
</dbReference>
<keyword evidence="2" id="KW-1185">Reference proteome</keyword>
<dbReference type="RefSeq" id="WP_248435539.1">
    <property type="nucleotide sequence ID" value="NZ_CP096205.1"/>
</dbReference>
<evidence type="ECO:0000313" key="2">
    <source>
        <dbReference type="Proteomes" id="UP000830583"/>
    </source>
</evidence>
<organism evidence="1 2">
    <name type="scientific">Flavobacterium azooxidireducens</name>
    <dbReference type="NCBI Taxonomy" id="1871076"/>
    <lineage>
        <taxon>Bacteria</taxon>
        <taxon>Pseudomonadati</taxon>
        <taxon>Bacteroidota</taxon>
        <taxon>Flavobacteriia</taxon>
        <taxon>Flavobacteriales</taxon>
        <taxon>Flavobacteriaceae</taxon>
        <taxon>Flavobacterium</taxon>
    </lineage>
</organism>
<reference evidence="1" key="1">
    <citation type="submission" date="2022-04" db="EMBL/GenBank/DDBJ databases">
        <title>Consumption of N2O by Flavobacterium azooxidireducens sp. nov. isolated from Decomposing Leaf Litter of Phragmites australis (Cav.).</title>
        <authorList>
            <person name="Behrendt U."/>
            <person name="Spanner T."/>
            <person name="Augustin J."/>
            <person name="Horn M.A."/>
            <person name="Kolb S."/>
            <person name="Ulrich A."/>
        </authorList>
    </citation>
    <scope>NUCLEOTIDE SEQUENCE</scope>
    <source>
        <strain evidence="1">IGB 4-14</strain>
    </source>
</reference>
<dbReference type="Proteomes" id="UP000830583">
    <property type="component" value="Chromosome"/>
</dbReference>
<proteinExistence type="predicted"/>
<gene>
    <name evidence="1" type="ORF">M0M57_03835</name>
</gene>
<sequence length="88" mass="10711">MNNYSIFWTLNSRNDLNKIKNNISKSLMIRLINAPKEITFAEQFQIDEYRNDCRRIIVDNFKLLYRFSNHTIFIIRVFNSRHNPEKSK</sequence>
<accession>A0ABY4KGN0</accession>
<dbReference type="SUPFAM" id="SSF143011">
    <property type="entry name" value="RelE-like"/>
    <property type="match status" value="1"/>
</dbReference>
<evidence type="ECO:0008006" key="3">
    <source>
        <dbReference type="Google" id="ProtNLM"/>
    </source>
</evidence>
<name>A0ABY4KGN0_9FLAO</name>
<protein>
    <recommendedName>
        <fullName evidence="3">Type II toxin-antitoxin system RelE/ParE family toxin</fullName>
    </recommendedName>
</protein>
<dbReference type="EMBL" id="CP096205">
    <property type="protein sequence ID" value="UPQ79971.1"/>
    <property type="molecule type" value="Genomic_DNA"/>
</dbReference>